<reference evidence="3" key="1">
    <citation type="submission" date="2023-03" db="EMBL/GenBank/DDBJ databases">
        <title>Massive genome expansion in bonnet fungi (Mycena s.s.) driven by repeated elements and novel gene families across ecological guilds.</title>
        <authorList>
            <consortium name="Lawrence Berkeley National Laboratory"/>
            <person name="Harder C.B."/>
            <person name="Miyauchi S."/>
            <person name="Viragh M."/>
            <person name="Kuo A."/>
            <person name="Thoen E."/>
            <person name="Andreopoulos B."/>
            <person name="Lu D."/>
            <person name="Skrede I."/>
            <person name="Drula E."/>
            <person name="Henrissat B."/>
            <person name="Morin E."/>
            <person name="Kohler A."/>
            <person name="Barry K."/>
            <person name="LaButti K."/>
            <person name="Morin E."/>
            <person name="Salamov A."/>
            <person name="Lipzen A."/>
            <person name="Mereny Z."/>
            <person name="Hegedus B."/>
            <person name="Baldrian P."/>
            <person name="Stursova M."/>
            <person name="Weitz H."/>
            <person name="Taylor A."/>
            <person name="Grigoriev I.V."/>
            <person name="Nagy L.G."/>
            <person name="Martin F."/>
            <person name="Kauserud H."/>
        </authorList>
    </citation>
    <scope>NUCLEOTIDE SEQUENCE</scope>
    <source>
        <strain evidence="3">CBHHK002</strain>
    </source>
</reference>
<comment type="caution">
    <text evidence="3">The sequence shown here is derived from an EMBL/GenBank/DDBJ whole genome shotgun (WGS) entry which is preliminary data.</text>
</comment>
<keyword evidence="4" id="KW-1185">Reference proteome</keyword>
<evidence type="ECO:0000256" key="1">
    <source>
        <dbReference type="SAM" id="MobiDB-lite"/>
    </source>
</evidence>
<dbReference type="Gene3D" id="3.40.970.10">
    <property type="entry name" value="Ribonuclease H1, N-terminal domain"/>
    <property type="match status" value="1"/>
</dbReference>
<dbReference type="Proteomes" id="UP001218218">
    <property type="component" value="Unassembled WGS sequence"/>
</dbReference>
<dbReference type="InterPro" id="IPR009027">
    <property type="entry name" value="Ribosomal_bL9/RNase_H1_N"/>
</dbReference>
<sequence>MTALDEYDNLDTAFLQRIANLHLEDGSSPVASPPRTPLRQSAPPYITPARHTFPSYRPRPAAVSRTAAAFESPAESTVYEVQSPTRRGLTTEWSIAGTATQGVPGGHVRAIQCPTPKKKKKKVTAAAYVVFCGRMCGVFTTWEETQPLVISVHNNIFRGYPTLEQARAAFAYAEARSWTRVCDADVTPIPILPQPLLASDIDNPLHVSETLDDRWYIVYRGICPGVYHTHLECQLNALGVPAALHESVVGKAAAFSKYAAAVRRGHTSVVAPMYSERDTGDPFL</sequence>
<evidence type="ECO:0000313" key="3">
    <source>
        <dbReference type="EMBL" id="KAJ7337481.1"/>
    </source>
</evidence>
<proteinExistence type="predicted"/>
<gene>
    <name evidence="3" type="ORF">DFH08DRAFT_964465</name>
</gene>
<dbReference type="AlphaFoldDB" id="A0AAD6ZT29"/>
<feature type="region of interest" description="Disordered" evidence="1">
    <location>
        <begin position="25"/>
        <end position="58"/>
    </location>
</feature>
<dbReference type="InterPro" id="IPR011320">
    <property type="entry name" value="RNase_H1_N"/>
</dbReference>
<dbReference type="InterPro" id="IPR037056">
    <property type="entry name" value="RNase_H1_N_sf"/>
</dbReference>
<name>A0AAD6ZT29_9AGAR</name>
<accession>A0AAD6ZT29</accession>
<dbReference type="SUPFAM" id="SSF55658">
    <property type="entry name" value="L9 N-domain-like"/>
    <property type="match status" value="1"/>
</dbReference>
<evidence type="ECO:0000313" key="4">
    <source>
        <dbReference type="Proteomes" id="UP001218218"/>
    </source>
</evidence>
<feature type="domain" description="Ribonuclease H1 N-terminal" evidence="2">
    <location>
        <begin position="127"/>
        <end position="168"/>
    </location>
</feature>
<protein>
    <recommendedName>
        <fullName evidence="2">Ribonuclease H1 N-terminal domain-containing protein</fullName>
    </recommendedName>
</protein>
<dbReference type="EMBL" id="JARIHO010000029">
    <property type="protein sequence ID" value="KAJ7337481.1"/>
    <property type="molecule type" value="Genomic_DNA"/>
</dbReference>
<organism evidence="3 4">
    <name type="scientific">Mycena albidolilacea</name>
    <dbReference type="NCBI Taxonomy" id="1033008"/>
    <lineage>
        <taxon>Eukaryota</taxon>
        <taxon>Fungi</taxon>
        <taxon>Dikarya</taxon>
        <taxon>Basidiomycota</taxon>
        <taxon>Agaricomycotina</taxon>
        <taxon>Agaricomycetes</taxon>
        <taxon>Agaricomycetidae</taxon>
        <taxon>Agaricales</taxon>
        <taxon>Marasmiineae</taxon>
        <taxon>Mycenaceae</taxon>
        <taxon>Mycena</taxon>
    </lineage>
</organism>
<dbReference type="Pfam" id="PF01693">
    <property type="entry name" value="Cauli_VI"/>
    <property type="match status" value="1"/>
</dbReference>
<evidence type="ECO:0000259" key="2">
    <source>
        <dbReference type="Pfam" id="PF01693"/>
    </source>
</evidence>